<organism evidence="1 2">
    <name type="scientific">Populus alba x Populus x berolinensis</name>
    <dbReference type="NCBI Taxonomy" id="444605"/>
    <lineage>
        <taxon>Eukaryota</taxon>
        <taxon>Viridiplantae</taxon>
        <taxon>Streptophyta</taxon>
        <taxon>Embryophyta</taxon>
        <taxon>Tracheophyta</taxon>
        <taxon>Spermatophyta</taxon>
        <taxon>Magnoliopsida</taxon>
        <taxon>eudicotyledons</taxon>
        <taxon>Gunneridae</taxon>
        <taxon>Pentapetalae</taxon>
        <taxon>rosids</taxon>
        <taxon>fabids</taxon>
        <taxon>Malpighiales</taxon>
        <taxon>Salicaceae</taxon>
        <taxon>Saliceae</taxon>
        <taxon>Populus</taxon>
    </lineage>
</organism>
<reference evidence="1" key="1">
    <citation type="journal article" date="2023" name="Mol. Ecol. Resour.">
        <title>Chromosome-level genome assembly of a triploid poplar Populus alba 'Berolinensis'.</title>
        <authorList>
            <person name="Chen S."/>
            <person name="Yu Y."/>
            <person name="Wang X."/>
            <person name="Wang S."/>
            <person name="Zhang T."/>
            <person name="Zhou Y."/>
            <person name="He R."/>
            <person name="Meng N."/>
            <person name="Wang Y."/>
            <person name="Liu W."/>
            <person name="Liu Z."/>
            <person name="Liu J."/>
            <person name="Guo Q."/>
            <person name="Huang H."/>
            <person name="Sederoff R.R."/>
            <person name="Wang G."/>
            <person name="Qu G."/>
            <person name="Chen S."/>
        </authorList>
    </citation>
    <scope>NUCLEOTIDE SEQUENCE</scope>
    <source>
        <strain evidence="1">SC-2020</strain>
    </source>
</reference>
<proteinExistence type="predicted"/>
<name>A0AAD6QJL4_9ROSI</name>
<dbReference type="EMBL" id="JAQIZT010000007">
    <property type="protein sequence ID" value="KAJ6991464.1"/>
    <property type="molecule type" value="Genomic_DNA"/>
</dbReference>
<comment type="caution">
    <text evidence="1">The sequence shown here is derived from an EMBL/GenBank/DDBJ whole genome shotgun (WGS) entry which is preliminary data.</text>
</comment>
<accession>A0AAD6QJL4</accession>
<protein>
    <submittedName>
        <fullName evidence="1">Uncharacterized protein</fullName>
    </submittedName>
</protein>
<dbReference type="AlphaFoldDB" id="A0AAD6QJL4"/>
<evidence type="ECO:0000313" key="1">
    <source>
        <dbReference type="EMBL" id="KAJ6991464.1"/>
    </source>
</evidence>
<dbReference type="Proteomes" id="UP001164929">
    <property type="component" value="Chromosome 7"/>
</dbReference>
<evidence type="ECO:0000313" key="2">
    <source>
        <dbReference type="Proteomes" id="UP001164929"/>
    </source>
</evidence>
<keyword evidence="2" id="KW-1185">Reference proteome</keyword>
<sequence length="26" mass="3028">MDYFWSCGFKRCNFGGLGWGEQTSHN</sequence>
<gene>
    <name evidence="1" type="ORF">NC653_019598</name>
</gene>